<keyword evidence="2" id="KW-1185">Reference proteome</keyword>
<dbReference type="AlphaFoldDB" id="A0AAF0PYV7"/>
<name>A0AAF0PYV7_SOLVR</name>
<accession>A0AAF0PYV7</accession>
<sequence>MYTLKAYTRSNFRAIFQVLAQVVMSQDNLEVVVPMNPNVGTAAYRVKDFTRMNPLELHGSRVEENPQEFIDEVYKVLMINGVTRVEK</sequence>
<evidence type="ECO:0000313" key="2">
    <source>
        <dbReference type="Proteomes" id="UP001234989"/>
    </source>
</evidence>
<protein>
    <recommendedName>
        <fullName evidence="3">Gag-pol polyprotein</fullName>
    </recommendedName>
</protein>
<organism evidence="1 2">
    <name type="scientific">Solanum verrucosum</name>
    <dbReference type="NCBI Taxonomy" id="315347"/>
    <lineage>
        <taxon>Eukaryota</taxon>
        <taxon>Viridiplantae</taxon>
        <taxon>Streptophyta</taxon>
        <taxon>Embryophyta</taxon>
        <taxon>Tracheophyta</taxon>
        <taxon>Spermatophyta</taxon>
        <taxon>Magnoliopsida</taxon>
        <taxon>eudicotyledons</taxon>
        <taxon>Gunneridae</taxon>
        <taxon>Pentapetalae</taxon>
        <taxon>asterids</taxon>
        <taxon>lamiids</taxon>
        <taxon>Solanales</taxon>
        <taxon>Solanaceae</taxon>
        <taxon>Solanoideae</taxon>
        <taxon>Solaneae</taxon>
        <taxon>Solanum</taxon>
    </lineage>
</organism>
<evidence type="ECO:0000313" key="1">
    <source>
        <dbReference type="EMBL" id="WMV13382.1"/>
    </source>
</evidence>
<dbReference type="EMBL" id="CP133613">
    <property type="protein sequence ID" value="WMV13382.1"/>
    <property type="molecule type" value="Genomic_DNA"/>
</dbReference>
<dbReference type="Proteomes" id="UP001234989">
    <property type="component" value="Chromosome 2"/>
</dbReference>
<gene>
    <name evidence="1" type="ORF">MTR67_006767</name>
</gene>
<proteinExistence type="predicted"/>
<evidence type="ECO:0008006" key="3">
    <source>
        <dbReference type="Google" id="ProtNLM"/>
    </source>
</evidence>
<reference evidence="1" key="1">
    <citation type="submission" date="2023-08" db="EMBL/GenBank/DDBJ databases">
        <title>A de novo genome assembly of Solanum verrucosum Schlechtendal, a Mexican diploid species geographically isolated from the other diploid A-genome species in potato relatives.</title>
        <authorList>
            <person name="Hosaka K."/>
        </authorList>
    </citation>
    <scope>NUCLEOTIDE SEQUENCE</scope>
    <source>
        <tissue evidence="1">Young leaves</tissue>
    </source>
</reference>